<dbReference type="EMBL" id="SSNY01000011">
    <property type="protein sequence ID" value="THF55561.1"/>
    <property type="molecule type" value="Genomic_DNA"/>
</dbReference>
<dbReference type="NCBIfam" id="TIGR01976">
    <property type="entry name" value="am_tr_V_VC1184"/>
    <property type="match status" value="1"/>
</dbReference>
<evidence type="ECO:0000313" key="3">
    <source>
        <dbReference type="EMBL" id="THF55561.1"/>
    </source>
</evidence>
<evidence type="ECO:0000313" key="4">
    <source>
        <dbReference type="Proteomes" id="UP000306441"/>
    </source>
</evidence>
<gene>
    <name evidence="3" type="ORF">E6C48_18265</name>
</gene>
<keyword evidence="4" id="KW-1185">Reference proteome</keyword>
<dbReference type="InterPro" id="IPR000192">
    <property type="entry name" value="Aminotrans_V_dom"/>
</dbReference>
<keyword evidence="1" id="KW-0663">Pyridoxal phosphate</keyword>
<proteinExistence type="predicted"/>
<dbReference type="InterPro" id="IPR015421">
    <property type="entry name" value="PyrdxlP-dep_Trfase_major"/>
</dbReference>
<dbReference type="InterPro" id="IPR015424">
    <property type="entry name" value="PyrdxlP-dep_Trfase"/>
</dbReference>
<dbReference type="PANTHER" id="PTHR43586:SF21">
    <property type="entry name" value="PYRIDOXAL PHOSPHATE (PLP)-DEPENDENT ASPARTATE AMINOTRANSFERASE SUPERFAMILY"/>
    <property type="match status" value="1"/>
</dbReference>
<dbReference type="SUPFAM" id="SSF53383">
    <property type="entry name" value="PLP-dependent transferases"/>
    <property type="match status" value="1"/>
</dbReference>
<evidence type="ECO:0000259" key="2">
    <source>
        <dbReference type="Pfam" id="PF00266"/>
    </source>
</evidence>
<dbReference type="Gene3D" id="3.90.1150.10">
    <property type="entry name" value="Aspartate Aminotransferase, domain 1"/>
    <property type="match status" value="1"/>
</dbReference>
<accession>A0ABY2Q5U9</accession>
<dbReference type="Pfam" id="PF00266">
    <property type="entry name" value="Aminotran_5"/>
    <property type="match status" value="1"/>
</dbReference>
<name>A0ABY2Q5U9_9HYPH</name>
<dbReference type="InterPro" id="IPR011340">
    <property type="entry name" value="Cys_dSase-rel"/>
</dbReference>
<dbReference type="PANTHER" id="PTHR43586">
    <property type="entry name" value="CYSTEINE DESULFURASE"/>
    <property type="match status" value="1"/>
</dbReference>
<dbReference type="Gene3D" id="3.40.640.10">
    <property type="entry name" value="Type I PLP-dependent aspartate aminotransferase-like (Major domain)"/>
    <property type="match status" value="1"/>
</dbReference>
<dbReference type="Proteomes" id="UP000306441">
    <property type="component" value="Unassembled WGS sequence"/>
</dbReference>
<reference evidence="3 4" key="1">
    <citation type="submission" date="2019-04" db="EMBL/GenBank/DDBJ databases">
        <title>Mesorhizobium composti sp. nov., isolated from compost.</title>
        <authorList>
            <person name="Lin S.-Y."/>
            <person name="Hameed A."/>
            <person name="Hsieh Y.-T."/>
            <person name="Young C.-C."/>
        </authorList>
    </citation>
    <scope>NUCLEOTIDE SEQUENCE [LARGE SCALE GENOMIC DNA]</scope>
    <source>
        <strain evidence="3 4">CC-YTH430</strain>
    </source>
</reference>
<comment type="caution">
    <text evidence="3">The sequence shown here is derived from an EMBL/GenBank/DDBJ whole genome shotgun (WGS) entry which is preliminary data.</text>
</comment>
<evidence type="ECO:0000256" key="1">
    <source>
        <dbReference type="ARBA" id="ARBA00022898"/>
    </source>
</evidence>
<protein>
    <submittedName>
        <fullName evidence="3">Cysteine desulfurase-like protein</fullName>
    </submittedName>
</protein>
<feature type="domain" description="Aminotransferase class V" evidence="2">
    <location>
        <begin position="21"/>
        <end position="393"/>
    </location>
</feature>
<organism evidence="3 4">
    <name type="scientific">Ollibium composti</name>
    <dbReference type="NCBI Taxonomy" id="2675109"/>
    <lineage>
        <taxon>Bacteria</taxon>
        <taxon>Pseudomonadati</taxon>
        <taxon>Pseudomonadota</taxon>
        <taxon>Alphaproteobacteria</taxon>
        <taxon>Hyphomicrobiales</taxon>
        <taxon>Phyllobacteriaceae</taxon>
        <taxon>Ollibium</taxon>
    </lineage>
</organism>
<sequence>MPLDLDHVRNQFPALDGGWAFFDNAGGSQVLRPVAERICDYLLTTSVQTGASYETSRHATERLAEARARIALLFNARRAEEVVFGASTTMLLKLLATAMAGSLAPGDEIVVTEFDHESNIGPWVGLRERGVVVKFWPLNKQTLKPDLADLEALMGPRTKLVCVTHASNILGTINPIREIADLVHRYGARICVDGVAYAPHRAIDVQALDCDYYVFSLYKTYGPHLAVLYGKYDHLLELDGLYHYFYGRDKVPMKLEPGNPAYELAWGSAAIVDYLEDLGGTSGRASVEAAFKAVTQQEMALAERLLTYLRDRNTVRIIGDSRSDGAVRVPTVSFLVECADPFALIASTDAQRIGIRHGDFHSRRLVEALGLPAQNIVRASLVHYNTLEEVDRFIAVLDRVFSSDPS</sequence>
<dbReference type="InterPro" id="IPR015422">
    <property type="entry name" value="PyrdxlP-dep_Trfase_small"/>
</dbReference>
<dbReference type="RefSeq" id="WP_136359600.1">
    <property type="nucleotide sequence ID" value="NZ_SSNY01000011.1"/>
</dbReference>